<evidence type="ECO:0000313" key="3">
    <source>
        <dbReference type="Proteomes" id="UP000024533"/>
    </source>
</evidence>
<proteinExistence type="predicted"/>
<organism evidence="2 3">
    <name type="scientific">Trichophyton interdigitale (strain MR816)</name>
    <dbReference type="NCBI Taxonomy" id="1215338"/>
    <lineage>
        <taxon>Eukaryota</taxon>
        <taxon>Fungi</taxon>
        <taxon>Dikarya</taxon>
        <taxon>Ascomycota</taxon>
        <taxon>Pezizomycotina</taxon>
        <taxon>Eurotiomycetes</taxon>
        <taxon>Eurotiomycetidae</taxon>
        <taxon>Onygenales</taxon>
        <taxon>Arthrodermataceae</taxon>
        <taxon>Trichophyton</taxon>
    </lineage>
</organism>
<keyword evidence="3" id="KW-1185">Reference proteome</keyword>
<protein>
    <submittedName>
        <fullName evidence="2">Uncharacterized protein</fullName>
    </submittedName>
</protein>
<reference evidence="2 3" key="1">
    <citation type="submission" date="2014-02" db="EMBL/GenBank/DDBJ databases">
        <title>The Genome Sequence of Trichophyton interdigitale MR816.</title>
        <authorList>
            <consortium name="The Broad Institute Genomics Platform"/>
            <person name="Cuomo C.A."/>
            <person name="White T.C."/>
            <person name="Graser Y."/>
            <person name="Martinez-Rossi N."/>
            <person name="Heitman J."/>
            <person name="Young S.K."/>
            <person name="Zeng Q."/>
            <person name="Gargeya S."/>
            <person name="Abouelleil A."/>
            <person name="Alvarado L."/>
            <person name="Chapman S.B."/>
            <person name="Gainer-Dewar J."/>
            <person name="Goldberg J."/>
            <person name="Griggs A."/>
            <person name="Gujja S."/>
            <person name="Hansen M."/>
            <person name="Howarth C."/>
            <person name="Imamovic A."/>
            <person name="Larimer J."/>
            <person name="Martinez D."/>
            <person name="Murphy C."/>
            <person name="Pearson M.D."/>
            <person name="Persinoti G."/>
            <person name="Poon T."/>
            <person name="Priest M."/>
            <person name="Roberts A.D."/>
            <person name="Saif S."/>
            <person name="Shea T.D."/>
            <person name="Sykes S.N."/>
            <person name="Wortman J."/>
            <person name="Nusbaum C."/>
            <person name="Birren B."/>
        </authorList>
    </citation>
    <scope>NUCLEOTIDE SEQUENCE [LARGE SCALE GENOMIC DNA]</scope>
    <source>
        <strain evidence="2 3">MR816</strain>
    </source>
</reference>
<dbReference type="HOGENOM" id="CLU_2529081_0_0_1"/>
<evidence type="ECO:0000313" key="2">
    <source>
        <dbReference type="EMBL" id="KDB24359.1"/>
    </source>
</evidence>
<dbReference type="AlphaFoldDB" id="A0A059J983"/>
<evidence type="ECO:0000256" key="1">
    <source>
        <dbReference type="SAM" id="MobiDB-lite"/>
    </source>
</evidence>
<accession>A0A059J983</accession>
<name>A0A059J983_TRIIM</name>
<dbReference type="EMBL" id="AOKY01000262">
    <property type="protein sequence ID" value="KDB24359.1"/>
    <property type="molecule type" value="Genomic_DNA"/>
</dbReference>
<feature type="region of interest" description="Disordered" evidence="1">
    <location>
        <begin position="1"/>
        <end position="64"/>
    </location>
</feature>
<sequence>MHEANVKRFSDHSTPDVKTDRSQAEEKQTGGPEESRTDRQAGREGRPRPVKVGSNHANTTVGHLLNMQDGRGIKISKGALCVEA</sequence>
<gene>
    <name evidence="2" type="ORF">H109_03768</name>
</gene>
<feature type="compositionally biased region" description="Basic and acidic residues" evidence="1">
    <location>
        <begin position="1"/>
        <end position="47"/>
    </location>
</feature>
<dbReference type="Proteomes" id="UP000024533">
    <property type="component" value="Unassembled WGS sequence"/>
</dbReference>
<comment type="caution">
    <text evidence="2">The sequence shown here is derived from an EMBL/GenBank/DDBJ whole genome shotgun (WGS) entry which is preliminary data.</text>
</comment>